<evidence type="ECO:0000256" key="9">
    <source>
        <dbReference type="ARBA" id="ARBA00082133"/>
    </source>
</evidence>
<dbReference type="GO" id="GO:0061631">
    <property type="term" value="F:ubiquitin conjugating enzyme activity"/>
    <property type="evidence" value="ECO:0007669"/>
    <property type="project" value="UniProtKB-EC"/>
</dbReference>
<evidence type="ECO:0000256" key="5">
    <source>
        <dbReference type="ARBA" id="ARBA00022840"/>
    </source>
</evidence>
<keyword evidence="4 11" id="KW-0833">Ubl conjugation pathway</keyword>
<dbReference type="Proteomes" id="UP001381693">
    <property type="component" value="Unassembled WGS sequence"/>
</dbReference>
<feature type="compositionally biased region" description="Low complexity" evidence="12">
    <location>
        <begin position="202"/>
        <end position="219"/>
    </location>
</feature>
<dbReference type="Pfam" id="PF00179">
    <property type="entry name" value="UQ_con"/>
    <property type="match status" value="1"/>
</dbReference>
<accession>A0AAN8WBV9</accession>
<dbReference type="EC" id="2.3.2.23" evidence="1"/>
<dbReference type="PROSITE" id="PS50127">
    <property type="entry name" value="UBC_2"/>
    <property type="match status" value="1"/>
</dbReference>
<evidence type="ECO:0000256" key="2">
    <source>
        <dbReference type="ARBA" id="ARBA00022679"/>
    </source>
</evidence>
<evidence type="ECO:0000256" key="8">
    <source>
        <dbReference type="ARBA" id="ARBA00077509"/>
    </source>
</evidence>
<dbReference type="GO" id="GO:0005524">
    <property type="term" value="F:ATP binding"/>
    <property type="evidence" value="ECO:0007669"/>
    <property type="project" value="UniProtKB-UniRule"/>
</dbReference>
<gene>
    <name evidence="14" type="primary">UBE2T</name>
    <name evidence="14" type="ORF">SK128_012575</name>
</gene>
<comment type="similarity">
    <text evidence="11">Belongs to the ubiquitin-conjugating enzyme family.</text>
</comment>
<keyword evidence="2 14" id="KW-0808">Transferase</keyword>
<comment type="caution">
    <text evidence="14">The sequence shown here is derived from an EMBL/GenBank/DDBJ whole genome shotgun (WGS) entry which is preliminary data.</text>
</comment>
<dbReference type="AlphaFoldDB" id="A0AAN8WBV9"/>
<dbReference type="PANTHER" id="PTHR24067">
    <property type="entry name" value="UBIQUITIN-CONJUGATING ENZYME E2"/>
    <property type="match status" value="1"/>
</dbReference>
<evidence type="ECO:0000256" key="3">
    <source>
        <dbReference type="ARBA" id="ARBA00022741"/>
    </source>
</evidence>
<keyword evidence="15" id="KW-1185">Reference proteome</keyword>
<feature type="region of interest" description="Disordered" evidence="12">
    <location>
        <begin position="1"/>
        <end position="25"/>
    </location>
</feature>
<sequence length="246" mass="27400">MGYQSTHHPAGIPETESSQQSTTRAVAQLRLKPHTIEHFELGDMALRLGRLKKECSQLQQSPPTGISCWPEGDDLTHFSAVIFGDEDTVYAGGIFKLEVEVPERYPFHPPKVRFLTKIYHPNIDLAGRVCLDLLKLPPSGSWRPIDNLSSILTSIRLLMATPNPNDPLMTDIAEEYQFKRSQYEATAKEWTQQHAKTEIQIGKSSDVGTSGTSSSSNGKRQLESDIEEASVLPEIDKPSSNKKIKT</sequence>
<keyword evidence="3 11" id="KW-0547">Nucleotide-binding</keyword>
<dbReference type="FunFam" id="3.10.110.10:FF:000041">
    <property type="entry name" value="Ubiquitin-conjugating enzyme E2 T"/>
    <property type="match status" value="1"/>
</dbReference>
<dbReference type="PROSITE" id="PS00183">
    <property type="entry name" value="UBC_1"/>
    <property type="match status" value="1"/>
</dbReference>
<dbReference type="Gene3D" id="3.10.110.10">
    <property type="entry name" value="Ubiquitin Conjugating Enzyme"/>
    <property type="match status" value="1"/>
</dbReference>
<evidence type="ECO:0000256" key="4">
    <source>
        <dbReference type="ARBA" id="ARBA00022786"/>
    </source>
</evidence>
<organism evidence="14 15">
    <name type="scientific">Halocaridina rubra</name>
    <name type="common">Hawaiian red shrimp</name>
    <dbReference type="NCBI Taxonomy" id="373956"/>
    <lineage>
        <taxon>Eukaryota</taxon>
        <taxon>Metazoa</taxon>
        <taxon>Ecdysozoa</taxon>
        <taxon>Arthropoda</taxon>
        <taxon>Crustacea</taxon>
        <taxon>Multicrustacea</taxon>
        <taxon>Malacostraca</taxon>
        <taxon>Eumalacostraca</taxon>
        <taxon>Eucarida</taxon>
        <taxon>Decapoda</taxon>
        <taxon>Pleocyemata</taxon>
        <taxon>Caridea</taxon>
        <taxon>Atyoidea</taxon>
        <taxon>Atyidae</taxon>
        <taxon>Halocaridina</taxon>
    </lineage>
</organism>
<feature type="compositionally biased region" description="Polar residues" evidence="12">
    <location>
        <begin position="15"/>
        <end position="25"/>
    </location>
</feature>
<proteinExistence type="inferred from homology"/>
<dbReference type="SMART" id="SM00212">
    <property type="entry name" value="UBCc"/>
    <property type="match status" value="1"/>
</dbReference>
<keyword evidence="14" id="KW-0012">Acyltransferase</keyword>
<evidence type="ECO:0000256" key="10">
    <source>
        <dbReference type="PROSITE-ProRule" id="PRU10133"/>
    </source>
</evidence>
<protein>
    <recommendedName>
        <fullName evidence="6">Ubiquitin-conjugating enzyme E2 T</fullName>
        <ecNumber evidence="1">2.3.2.23</ecNumber>
    </recommendedName>
    <alternativeName>
        <fullName evidence="7">E2 ubiquitin-conjugating enzyme T</fullName>
    </alternativeName>
    <alternativeName>
        <fullName evidence="9">Ubiquitin carrier protein T</fullName>
    </alternativeName>
    <alternativeName>
        <fullName evidence="8">Ubiquitin-protein ligase T</fullName>
    </alternativeName>
</protein>
<feature type="domain" description="UBC core" evidence="13">
    <location>
        <begin position="46"/>
        <end position="196"/>
    </location>
</feature>
<evidence type="ECO:0000313" key="15">
    <source>
        <dbReference type="Proteomes" id="UP001381693"/>
    </source>
</evidence>
<evidence type="ECO:0000313" key="14">
    <source>
        <dbReference type="EMBL" id="KAK7027875.1"/>
    </source>
</evidence>
<feature type="region of interest" description="Disordered" evidence="12">
    <location>
        <begin position="189"/>
        <end position="246"/>
    </location>
</feature>
<dbReference type="EMBL" id="JAXCGZ010022673">
    <property type="protein sequence ID" value="KAK7027875.1"/>
    <property type="molecule type" value="Genomic_DNA"/>
</dbReference>
<evidence type="ECO:0000256" key="11">
    <source>
        <dbReference type="RuleBase" id="RU362109"/>
    </source>
</evidence>
<feature type="active site" description="Glycyl thioester intermediate" evidence="10">
    <location>
        <position position="130"/>
    </location>
</feature>
<keyword evidence="5 11" id="KW-0067">ATP-binding</keyword>
<dbReference type="InterPro" id="IPR000608">
    <property type="entry name" value="UBC"/>
</dbReference>
<evidence type="ECO:0000256" key="7">
    <source>
        <dbReference type="ARBA" id="ARBA00076317"/>
    </source>
</evidence>
<dbReference type="InterPro" id="IPR050113">
    <property type="entry name" value="Ub_conjugating_enzyme"/>
</dbReference>
<evidence type="ECO:0000256" key="12">
    <source>
        <dbReference type="SAM" id="MobiDB-lite"/>
    </source>
</evidence>
<evidence type="ECO:0000256" key="6">
    <source>
        <dbReference type="ARBA" id="ARBA00072440"/>
    </source>
</evidence>
<dbReference type="SUPFAM" id="SSF54495">
    <property type="entry name" value="UBC-like"/>
    <property type="match status" value="1"/>
</dbReference>
<reference evidence="14 15" key="1">
    <citation type="submission" date="2023-11" db="EMBL/GenBank/DDBJ databases">
        <title>Halocaridina rubra genome assembly.</title>
        <authorList>
            <person name="Smith C."/>
        </authorList>
    </citation>
    <scope>NUCLEOTIDE SEQUENCE [LARGE SCALE GENOMIC DNA]</scope>
    <source>
        <strain evidence="14">EP-1</strain>
        <tissue evidence="14">Whole</tissue>
    </source>
</reference>
<dbReference type="InterPro" id="IPR023313">
    <property type="entry name" value="UBQ-conjugating_AS"/>
</dbReference>
<dbReference type="InterPro" id="IPR016135">
    <property type="entry name" value="UBQ-conjugating_enzyme/RWD"/>
</dbReference>
<evidence type="ECO:0000256" key="1">
    <source>
        <dbReference type="ARBA" id="ARBA00012486"/>
    </source>
</evidence>
<evidence type="ECO:0000259" key="13">
    <source>
        <dbReference type="PROSITE" id="PS50127"/>
    </source>
</evidence>
<dbReference type="CDD" id="cd23805">
    <property type="entry name" value="UBCc_UBE2T"/>
    <property type="match status" value="1"/>
</dbReference>
<name>A0AAN8WBV9_HALRR</name>